<dbReference type="Proteomes" id="UP001281761">
    <property type="component" value="Unassembled WGS sequence"/>
</dbReference>
<name>A0ABQ9Y8C6_9EUKA</name>
<proteinExistence type="predicted"/>
<keyword evidence="3" id="KW-1185">Reference proteome</keyword>
<feature type="chain" id="PRO_5046538675" evidence="1">
    <location>
        <begin position="16"/>
        <end position="475"/>
    </location>
</feature>
<comment type="caution">
    <text evidence="2">The sequence shown here is derived from an EMBL/GenBank/DDBJ whole genome shotgun (WGS) entry which is preliminary data.</text>
</comment>
<evidence type="ECO:0000256" key="1">
    <source>
        <dbReference type="SAM" id="SignalP"/>
    </source>
</evidence>
<dbReference type="EMBL" id="JARBJD010000025">
    <property type="protein sequence ID" value="KAK2960001.1"/>
    <property type="molecule type" value="Genomic_DNA"/>
</dbReference>
<evidence type="ECO:0000313" key="2">
    <source>
        <dbReference type="EMBL" id="KAK2960001.1"/>
    </source>
</evidence>
<evidence type="ECO:0000313" key="3">
    <source>
        <dbReference type="Proteomes" id="UP001281761"/>
    </source>
</evidence>
<gene>
    <name evidence="2" type="ORF">BLNAU_4884</name>
</gene>
<accession>A0ABQ9Y8C6</accession>
<feature type="signal peptide" evidence="1">
    <location>
        <begin position="1"/>
        <end position="15"/>
    </location>
</feature>
<keyword evidence="1" id="KW-0732">Signal</keyword>
<reference evidence="2 3" key="1">
    <citation type="journal article" date="2022" name="bioRxiv">
        <title>Genomics of Preaxostyla Flagellates Illuminates Evolutionary Transitions and the Path Towards Mitochondrial Loss.</title>
        <authorList>
            <person name="Novak L.V.F."/>
            <person name="Treitli S.C."/>
            <person name="Pyrih J."/>
            <person name="Halakuc P."/>
            <person name="Pipaliya S.V."/>
            <person name="Vacek V."/>
            <person name="Brzon O."/>
            <person name="Soukal P."/>
            <person name="Eme L."/>
            <person name="Dacks J.B."/>
            <person name="Karnkowska A."/>
            <person name="Elias M."/>
            <person name="Hampl V."/>
        </authorList>
    </citation>
    <scope>NUCLEOTIDE SEQUENCE [LARGE SCALE GENOMIC DNA]</scope>
    <source>
        <strain evidence="2">NAU3</strain>
        <tissue evidence="2">Gut</tissue>
    </source>
</reference>
<protein>
    <submittedName>
        <fullName evidence="2">Uncharacterized protein</fullName>
    </submittedName>
</protein>
<sequence length="475" mass="51930">MILLVLTTFLFSADGDTIFLEFGGMSQTCLTPDTACHSLDQAVKHANWENVTAIEIQGHAELIGEVVFDSSVDPFKKTPTTYVYFAMTLKNHVLSSNTDRYGLTGLGTILIKGTNTAEMRLVLGSISVSQFIISTTRTPGGTKKEYVIRVEEYGVLELKSQLLVRPLQLPLTTPFTKLTSKFETEPWDQKSAAIVVDKGALVLPDTGLLYVDDPELGVLILKEIDITKSYVSISQIDSTSQTSLVPKGIVCSIPENATNTFNIIIRNSGIPKLDSAQTTLVGIDQYPLDIHLSGKCTAYDSEDVDTKFPLNNTDMKNISKTAFVFPKVTLSRSNLKFATKTGGQSSDLGNYLLAEFYSRTKSLSVAGLRRLKVSIAPRYHTEDADEKLIRWDEMTWYVGLNLVSVAFGGVELKQSGQADYAVAAVPRANVGISGEYTVKMEFGDQVRYVGCLYSGARKTVAFASLALLLAVLLGF</sequence>
<organism evidence="2 3">
    <name type="scientific">Blattamonas nauphoetae</name>
    <dbReference type="NCBI Taxonomy" id="2049346"/>
    <lineage>
        <taxon>Eukaryota</taxon>
        <taxon>Metamonada</taxon>
        <taxon>Preaxostyla</taxon>
        <taxon>Oxymonadida</taxon>
        <taxon>Blattamonas</taxon>
    </lineage>
</organism>